<dbReference type="OrthoDB" id="383264at2759"/>
<feature type="domain" description="Schizont-infected cell agglutination C-terminal" evidence="1">
    <location>
        <begin position="313"/>
        <end position="353"/>
    </location>
</feature>
<protein>
    <recommendedName>
        <fullName evidence="1">Schizont-infected cell agglutination C-terminal domain-containing protein</fullName>
    </recommendedName>
</protein>
<organism evidence="2 3">
    <name type="scientific">Plasmodium vivax (strain Brazil I)</name>
    <dbReference type="NCBI Taxonomy" id="1033975"/>
    <lineage>
        <taxon>Eukaryota</taxon>
        <taxon>Sar</taxon>
        <taxon>Alveolata</taxon>
        <taxon>Apicomplexa</taxon>
        <taxon>Aconoidasida</taxon>
        <taxon>Haemosporida</taxon>
        <taxon>Plasmodiidae</taxon>
        <taxon>Plasmodium</taxon>
        <taxon>Plasmodium (Plasmodium)</taxon>
    </lineage>
</organism>
<dbReference type="InterPro" id="IPR024288">
    <property type="entry name" value="SICA_C"/>
</dbReference>
<evidence type="ECO:0000313" key="3">
    <source>
        <dbReference type="Proteomes" id="UP000053327"/>
    </source>
</evidence>
<evidence type="ECO:0000259" key="1">
    <source>
        <dbReference type="Pfam" id="PF12879"/>
    </source>
</evidence>
<name>A0A0J9SKD7_PLAV1</name>
<dbReference type="EMBL" id="KQ234875">
    <property type="protein sequence ID" value="KMZ83505.1"/>
    <property type="molecule type" value="Genomic_DNA"/>
</dbReference>
<accession>A0A0J9SKD7</accession>
<dbReference type="Proteomes" id="UP000053327">
    <property type="component" value="Unassembled WGS sequence"/>
</dbReference>
<evidence type="ECO:0000313" key="2">
    <source>
        <dbReference type="EMBL" id="KMZ83505.1"/>
    </source>
</evidence>
<proteinExistence type="predicted"/>
<gene>
    <name evidence="2" type="ORF">PVBG_00587</name>
</gene>
<dbReference type="AlphaFoldDB" id="A0A0J9SKD7"/>
<dbReference type="Pfam" id="PF12879">
    <property type="entry name" value="SICA_C"/>
    <property type="match status" value="1"/>
</dbReference>
<reference evidence="2 3" key="1">
    <citation type="submission" date="2011-08" db="EMBL/GenBank/DDBJ databases">
        <title>The Genome Sequence of Plasmodium vivax Brazil I.</title>
        <authorList>
            <consortium name="The Broad Institute Genome Sequencing Platform"/>
            <consortium name="The Broad Institute Genome Sequencing Center for Infectious Disease"/>
            <person name="Neafsey D."/>
            <person name="Carlton J."/>
            <person name="Barnwell J."/>
            <person name="Collins W."/>
            <person name="Escalante A."/>
            <person name="Mullikin J."/>
            <person name="Saul A."/>
            <person name="Guigo R."/>
            <person name="Camara F."/>
            <person name="Young S.K."/>
            <person name="Zeng Q."/>
            <person name="Gargeya S."/>
            <person name="Fitzgerald M."/>
            <person name="Haas B."/>
            <person name="Abouelleil A."/>
            <person name="Alvarado L."/>
            <person name="Arachchi H.M."/>
            <person name="Berlin A."/>
            <person name="Brown A."/>
            <person name="Chapman S.B."/>
            <person name="Chen Z."/>
            <person name="Dunbar C."/>
            <person name="Freedman E."/>
            <person name="Gearin G."/>
            <person name="Gellesch M."/>
            <person name="Goldberg J."/>
            <person name="Griggs A."/>
            <person name="Gujja S."/>
            <person name="Heiman D."/>
            <person name="Howarth C."/>
            <person name="Larson L."/>
            <person name="Lui A."/>
            <person name="MacDonald P.J.P."/>
            <person name="Montmayeur A."/>
            <person name="Murphy C."/>
            <person name="Neiman D."/>
            <person name="Pearson M."/>
            <person name="Priest M."/>
            <person name="Roberts A."/>
            <person name="Saif S."/>
            <person name="Shea T."/>
            <person name="Shenoy N."/>
            <person name="Sisk P."/>
            <person name="Stolte C."/>
            <person name="Sykes S."/>
            <person name="Wortman J."/>
            <person name="Nusbaum C."/>
            <person name="Birren B."/>
        </authorList>
    </citation>
    <scope>NUCLEOTIDE SEQUENCE [LARGE SCALE GENOMIC DNA]</scope>
    <source>
        <strain evidence="2 3">Brazil I</strain>
    </source>
</reference>
<sequence length="611" mass="73894">MSFRNKFKLNINVQRNVKNNKKYKEISKRFQYALVEYHTNYTIEKNTVDTHVKCRNLNYFIDNLRDEFNEHVAPLITKTKKKEKSLWDKEVEGNILSNLQKETEDSCPRNPTHYNKEIRILRKEMEDYCDERDVLIGELSSMNIPENEKCNRFRSWTIEYLVNFWNDHFWRKYITYKAMIEPFEITNICSVVTLFDNVFDCENDGDIRFHLPARIRDNYPITKRKIFKKKIEPKITTDKIALEDKTPKSYVETTYSKNSTKEVPQLVKPPHLEKISEPIERDNLEDMIHDIPYGYRMYKIRNNVYMPKKKKKFKKTIIDIHLEVLDECQKGQWELNKGDFLEIIMDEFVKNEKIIYNNLSSSDSIGTNMCNSEEIVKQKILWNHWIEKHKHTLEIHKNETWFNTLKAEWKHEQHEYLQKIEESKESELSERKNIPLLEIQKDIWRQWVSKQHKLMERYNEKDWFKNLLKCIEEEPNELETENHVENISLTNLEELETQKLYQELYKKKQLIAKLWMLILLLVVEECEIEDNINDKELYLDRFLESLKSKRSSGEKIYNAEKICESNDIFESNKNNETDKYKNEQWFSELNDDCINDDDDTYILANKNKLDK</sequence>